<feature type="region of interest" description="Disordered" evidence="1">
    <location>
        <begin position="84"/>
        <end position="115"/>
    </location>
</feature>
<dbReference type="RefSeq" id="WP_264202447.1">
    <property type="nucleotide sequence ID" value="NZ_BNDW01000023.1"/>
</dbReference>
<evidence type="ECO:0000256" key="1">
    <source>
        <dbReference type="SAM" id="MobiDB-lite"/>
    </source>
</evidence>
<dbReference type="InterPro" id="IPR045247">
    <property type="entry name" value="Oye-like"/>
</dbReference>
<comment type="caution">
    <text evidence="2">The sequence shown here is derived from an EMBL/GenBank/DDBJ whole genome shotgun (WGS) entry which is preliminary data.</text>
</comment>
<dbReference type="Gene3D" id="3.20.20.70">
    <property type="entry name" value="Aldolase class I"/>
    <property type="match status" value="1"/>
</dbReference>
<dbReference type="EMBL" id="BNDW01000023">
    <property type="protein sequence ID" value="GHI22729.1"/>
    <property type="molecule type" value="Genomic_DNA"/>
</dbReference>
<dbReference type="PANTHER" id="PTHR22893:SF91">
    <property type="entry name" value="NADPH DEHYDROGENASE 2-RELATED"/>
    <property type="match status" value="1"/>
</dbReference>
<evidence type="ECO:0000313" key="2">
    <source>
        <dbReference type="EMBL" id="GHI22729.1"/>
    </source>
</evidence>
<dbReference type="PANTHER" id="PTHR22893">
    <property type="entry name" value="NADH OXIDOREDUCTASE-RELATED"/>
    <property type="match status" value="1"/>
</dbReference>
<name>A0ABQ3PCH1_9ACTN</name>
<proteinExistence type="predicted"/>
<dbReference type="Proteomes" id="UP001052739">
    <property type="component" value="Unassembled WGS sequence"/>
</dbReference>
<accession>A0ABQ3PCH1</accession>
<reference evidence="2" key="1">
    <citation type="submission" date="2024-05" db="EMBL/GenBank/DDBJ databases">
        <title>Whole genome shotgun sequence of Streptomyces hydrogenans NBRC 13475.</title>
        <authorList>
            <person name="Komaki H."/>
            <person name="Tamura T."/>
        </authorList>
    </citation>
    <scope>NUCLEOTIDE SEQUENCE</scope>
    <source>
        <strain evidence="2">NBRC 13475</strain>
    </source>
</reference>
<sequence length="152" mass="16357">MATTAVSLDYRALRERFAGTYIANNGYDLARARAVVHTGHADLVAFGTPFIANPDLVRRYRENLPLAAADPRHVLQAAGRPAIRTTRSTGPTEARHASSSEAADRCGPAGYGEPAPERLRQRYVIAIVSGPDEQCSPYTECSAGQLNCSLTN</sequence>
<organism evidence="2 3">
    <name type="scientific">Streptomyces hydrogenans</name>
    <dbReference type="NCBI Taxonomy" id="1873719"/>
    <lineage>
        <taxon>Bacteria</taxon>
        <taxon>Bacillati</taxon>
        <taxon>Actinomycetota</taxon>
        <taxon>Actinomycetes</taxon>
        <taxon>Kitasatosporales</taxon>
        <taxon>Streptomycetaceae</taxon>
        <taxon>Streptomyces</taxon>
    </lineage>
</organism>
<evidence type="ECO:0008006" key="4">
    <source>
        <dbReference type="Google" id="ProtNLM"/>
    </source>
</evidence>
<gene>
    <name evidence="2" type="ORF">Shyd_41000</name>
</gene>
<dbReference type="InterPro" id="IPR013785">
    <property type="entry name" value="Aldolase_TIM"/>
</dbReference>
<dbReference type="SUPFAM" id="SSF51395">
    <property type="entry name" value="FMN-linked oxidoreductases"/>
    <property type="match status" value="1"/>
</dbReference>
<feature type="compositionally biased region" description="Basic and acidic residues" evidence="1">
    <location>
        <begin position="93"/>
        <end position="104"/>
    </location>
</feature>
<keyword evidence="3" id="KW-1185">Reference proteome</keyword>
<evidence type="ECO:0000313" key="3">
    <source>
        <dbReference type="Proteomes" id="UP001052739"/>
    </source>
</evidence>
<protein>
    <recommendedName>
        <fullName evidence="4">NADH:flavin oxidoreductase/NADH oxidase N-terminal domain-containing protein</fullName>
    </recommendedName>
</protein>